<accession>A0A327YXP5</accession>
<dbReference type="GO" id="GO:0016787">
    <property type="term" value="F:hydrolase activity"/>
    <property type="evidence" value="ECO:0007669"/>
    <property type="project" value="InterPro"/>
</dbReference>
<keyword evidence="4" id="KW-1185">Reference proteome</keyword>
<evidence type="ECO:0000256" key="1">
    <source>
        <dbReference type="ARBA" id="ARBA00038310"/>
    </source>
</evidence>
<comment type="caution">
    <text evidence="3">The sequence shown here is derived from an EMBL/GenBank/DDBJ whole genome shotgun (WGS) entry which is preliminary data.</text>
</comment>
<evidence type="ECO:0000313" key="3">
    <source>
        <dbReference type="EMBL" id="RAK26175.1"/>
    </source>
</evidence>
<sequence>MIIDAHHHLWTAGYPWLQDPSLERIRRDYTVEDLTEVIGNAGVDRTLLIEAGRCDAAETTSFLRIAQETPEIAGVVGWASLTDPDLAATIERYRSGPGGHLLVGIRDQAQAEADDHLDRPDVRAGLATIAASGLVNELVVRTAQLPSVARAAAVLPESTFVLDHLGKPAIAAGGFERWRDLITPVAARPNVVAKLSGLVTEADWATWTPADLQPYVETAVALFGTSRLMFGSDWPVLTLAATYHQVKDALTALLGGLPADVFGGTAINTYHLELT</sequence>
<comment type="similarity">
    <text evidence="1">Belongs to the metallo-dependent hydrolases superfamily.</text>
</comment>
<proteinExistence type="inferred from homology"/>
<reference evidence="3 4" key="1">
    <citation type="submission" date="2018-06" db="EMBL/GenBank/DDBJ databases">
        <title>Genomic Encyclopedia of Type Strains, Phase III (KMG-III): the genomes of soil and plant-associated and newly described type strains.</title>
        <authorList>
            <person name="Whitman W."/>
        </authorList>
    </citation>
    <scope>NUCLEOTIDE SEQUENCE [LARGE SCALE GENOMIC DNA]</scope>
    <source>
        <strain evidence="3 4">CGMCC 4.7090</strain>
    </source>
</reference>
<gene>
    <name evidence="3" type="ORF">B0I29_1287</name>
</gene>
<organism evidence="3 4">
    <name type="scientific">Actinoplanes lutulentus</name>
    <dbReference type="NCBI Taxonomy" id="1287878"/>
    <lineage>
        <taxon>Bacteria</taxon>
        <taxon>Bacillati</taxon>
        <taxon>Actinomycetota</taxon>
        <taxon>Actinomycetes</taxon>
        <taxon>Micromonosporales</taxon>
        <taxon>Micromonosporaceae</taxon>
        <taxon>Actinoplanes</taxon>
    </lineage>
</organism>
<dbReference type="PANTHER" id="PTHR43569">
    <property type="entry name" value="AMIDOHYDROLASE"/>
    <property type="match status" value="1"/>
</dbReference>
<dbReference type="PANTHER" id="PTHR43569:SF2">
    <property type="entry name" value="AMIDOHYDROLASE-RELATED DOMAIN-CONTAINING PROTEIN"/>
    <property type="match status" value="1"/>
</dbReference>
<dbReference type="Pfam" id="PF04909">
    <property type="entry name" value="Amidohydro_2"/>
    <property type="match status" value="1"/>
</dbReference>
<evidence type="ECO:0000313" key="4">
    <source>
        <dbReference type="Proteomes" id="UP000249341"/>
    </source>
</evidence>
<name>A0A327YXP5_9ACTN</name>
<dbReference type="Proteomes" id="UP000249341">
    <property type="component" value="Unassembled WGS sequence"/>
</dbReference>
<dbReference type="RefSeq" id="WP_111654684.1">
    <property type="nucleotide sequence ID" value="NZ_JACHWI010000013.1"/>
</dbReference>
<evidence type="ECO:0000259" key="2">
    <source>
        <dbReference type="Pfam" id="PF04909"/>
    </source>
</evidence>
<dbReference type="OrthoDB" id="5450317at2"/>
<dbReference type="InterPro" id="IPR052350">
    <property type="entry name" value="Metallo-dep_Lactonases"/>
</dbReference>
<dbReference type="Gene3D" id="3.20.20.140">
    <property type="entry name" value="Metal-dependent hydrolases"/>
    <property type="match status" value="1"/>
</dbReference>
<feature type="domain" description="Amidohydrolase-related" evidence="2">
    <location>
        <begin position="3"/>
        <end position="271"/>
    </location>
</feature>
<protein>
    <submittedName>
        <fullName evidence="3">L-fuconolactonase</fullName>
    </submittedName>
</protein>
<dbReference type="EMBL" id="QLMJ01000028">
    <property type="protein sequence ID" value="RAK26175.1"/>
    <property type="molecule type" value="Genomic_DNA"/>
</dbReference>
<dbReference type="InterPro" id="IPR006680">
    <property type="entry name" value="Amidohydro-rel"/>
</dbReference>
<dbReference type="InterPro" id="IPR032466">
    <property type="entry name" value="Metal_Hydrolase"/>
</dbReference>
<dbReference type="SUPFAM" id="SSF51556">
    <property type="entry name" value="Metallo-dependent hydrolases"/>
    <property type="match status" value="1"/>
</dbReference>
<dbReference type="AlphaFoldDB" id="A0A327YXP5"/>